<reference evidence="4 5" key="1">
    <citation type="journal article" date="2018" name="Cell">
        <title>The Chara Genome: Secondary Complexity and Implications for Plant Terrestrialization.</title>
        <authorList>
            <person name="Nishiyama T."/>
            <person name="Sakayama H."/>
            <person name="Vries J.D."/>
            <person name="Buschmann H."/>
            <person name="Saint-Marcoux D."/>
            <person name="Ullrich K.K."/>
            <person name="Haas F.B."/>
            <person name="Vanderstraeten L."/>
            <person name="Becker D."/>
            <person name="Lang D."/>
            <person name="Vosolsobe S."/>
            <person name="Rombauts S."/>
            <person name="Wilhelmsson P.K.I."/>
            <person name="Janitza P."/>
            <person name="Kern R."/>
            <person name="Heyl A."/>
            <person name="Rumpler F."/>
            <person name="Villalobos L.I.A.C."/>
            <person name="Clay J.M."/>
            <person name="Skokan R."/>
            <person name="Toyoda A."/>
            <person name="Suzuki Y."/>
            <person name="Kagoshima H."/>
            <person name="Schijlen E."/>
            <person name="Tajeshwar N."/>
            <person name="Catarino B."/>
            <person name="Hetherington A.J."/>
            <person name="Saltykova A."/>
            <person name="Bonnot C."/>
            <person name="Breuninger H."/>
            <person name="Symeonidi A."/>
            <person name="Radhakrishnan G.V."/>
            <person name="Van Nieuwerburgh F."/>
            <person name="Deforce D."/>
            <person name="Chang C."/>
            <person name="Karol K.G."/>
            <person name="Hedrich R."/>
            <person name="Ulvskov P."/>
            <person name="Glockner G."/>
            <person name="Delwiche C.F."/>
            <person name="Petrasek J."/>
            <person name="Van de Peer Y."/>
            <person name="Friml J."/>
            <person name="Beilby M."/>
            <person name="Dolan L."/>
            <person name="Kohara Y."/>
            <person name="Sugano S."/>
            <person name="Fujiyama A."/>
            <person name="Delaux P.-M."/>
            <person name="Quint M."/>
            <person name="TheiBen G."/>
            <person name="Hagemann M."/>
            <person name="Harholt J."/>
            <person name="Dunand C."/>
            <person name="Zachgo S."/>
            <person name="Langdale J."/>
            <person name="Maumus F."/>
            <person name="Straeten D.V.D."/>
            <person name="Gould S.B."/>
            <person name="Rensing S.A."/>
        </authorList>
    </citation>
    <scope>NUCLEOTIDE SEQUENCE [LARGE SCALE GENOMIC DNA]</scope>
    <source>
        <strain evidence="4 5">S276</strain>
    </source>
</reference>
<dbReference type="Pfam" id="PF00098">
    <property type="entry name" value="zf-CCHC"/>
    <property type="match status" value="1"/>
</dbReference>
<dbReference type="GO" id="GO:0003676">
    <property type="term" value="F:nucleic acid binding"/>
    <property type="evidence" value="ECO:0007669"/>
    <property type="project" value="InterPro"/>
</dbReference>
<evidence type="ECO:0000259" key="3">
    <source>
        <dbReference type="PROSITE" id="PS50158"/>
    </source>
</evidence>
<dbReference type="AlphaFoldDB" id="A0A388JKE1"/>
<feature type="compositionally biased region" description="Basic and acidic residues" evidence="2">
    <location>
        <begin position="217"/>
        <end position="269"/>
    </location>
</feature>
<dbReference type="SMART" id="SM00343">
    <property type="entry name" value="ZnF_C2HC"/>
    <property type="match status" value="1"/>
</dbReference>
<feature type="non-terminal residue" evidence="4">
    <location>
        <position position="1"/>
    </location>
</feature>
<dbReference type="EMBL" id="BFEA01003552">
    <property type="protein sequence ID" value="GBG44814.1"/>
    <property type="molecule type" value="Genomic_DNA"/>
</dbReference>
<keyword evidence="1" id="KW-0479">Metal-binding</keyword>
<dbReference type="SUPFAM" id="SSF57756">
    <property type="entry name" value="Retrovirus zinc finger-like domains"/>
    <property type="match status" value="1"/>
</dbReference>
<organism evidence="4 5">
    <name type="scientific">Chara braunii</name>
    <name type="common">Braun's stonewort</name>
    <dbReference type="NCBI Taxonomy" id="69332"/>
    <lineage>
        <taxon>Eukaryota</taxon>
        <taxon>Viridiplantae</taxon>
        <taxon>Streptophyta</taxon>
        <taxon>Charophyceae</taxon>
        <taxon>Charales</taxon>
        <taxon>Characeae</taxon>
        <taxon>Chara</taxon>
    </lineage>
</organism>
<feature type="domain" description="CCHC-type" evidence="3">
    <location>
        <begin position="41"/>
        <end position="54"/>
    </location>
</feature>
<dbReference type="PROSITE" id="PS50158">
    <property type="entry name" value="ZF_CCHC"/>
    <property type="match status" value="1"/>
</dbReference>
<feature type="region of interest" description="Disordered" evidence="2">
    <location>
        <begin position="354"/>
        <end position="379"/>
    </location>
</feature>
<dbReference type="Gramene" id="GBG44814">
    <property type="protein sequence ID" value="GBG44814"/>
    <property type="gene ID" value="CBR_g78274"/>
</dbReference>
<dbReference type="InterPro" id="IPR001878">
    <property type="entry name" value="Znf_CCHC"/>
</dbReference>
<gene>
    <name evidence="4" type="ORF">CBR_g78274</name>
</gene>
<evidence type="ECO:0000313" key="4">
    <source>
        <dbReference type="EMBL" id="GBG44814.1"/>
    </source>
</evidence>
<name>A0A388JKE1_CHABU</name>
<keyword evidence="1" id="KW-0863">Zinc-finger</keyword>
<evidence type="ECO:0000313" key="5">
    <source>
        <dbReference type="Proteomes" id="UP000265515"/>
    </source>
</evidence>
<feature type="compositionally biased region" description="Acidic residues" evidence="2">
    <location>
        <begin position="177"/>
        <end position="190"/>
    </location>
</feature>
<evidence type="ECO:0000256" key="1">
    <source>
        <dbReference type="PROSITE-ProRule" id="PRU00047"/>
    </source>
</evidence>
<keyword evidence="1" id="KW-0862">Zinc</keyword>
<feature type="compositionally biased region" description="Basic residues" evidence="2">
    <location>
        <begin position="142"/>
        <end position="170"/>
    </location>
</feature>
<evidence type="ECO:0000256" key="2">
    <source>
        <dbReference type="SAM" id="MobiDB-lite"/>
    </source>
</evidence>
<proteinExistence type="predicted"/>
<protein>
    <recommendedName>
        <fullName evidence="3">CCHC-type domain-containing protein</fullName>
    </recommendedName>
</protein>
<keyword evidence="5" id="KW-1185">Reference proteome</keyword>
<feature type="region of interest" description="Disordered" evidence="2">
    <location>
        <begin position="85"/>
        <end position="112"/>
    </location>
</feature>
<feature type="region of interest" description="Disordered" evidence="2">
    <location>
        <begin position="1"/>
        <end position="29"/>
    </location>
</feature>
<dbReference type="STRING" id="69332.A0A388JKE1"/>
<accession>A0A388JKE1</accession>
<feature type="region of interest" description="Disordered" evidence="2">
    <location>
        <begin position="139"/>
        <end position="280"/>
    </location>
</feature>
<sequence>GAGGHSVGNASGFGGSSGGYNGAGNGYAGGGGGFGGGNSVCFNCGKTEHFARDCSARRNSRGYAWNNVDPELEEIKEQHRWARKERQELEEKKRLEEERKAREEDDARRNADFARKAEEFKLQLRAELVEEWRKKECEAKKAVKKMKRGDRGATRGRQRKKGKKFGRTARKIAYSETSDDSNSETVDSDTSDLRSSSTSSHDEGHRRREQVRKGKRRTGELSRSKKGKLREAPTETPPRAHERGECSKHRREEASKKAEAGEDRKEGGTEPKTPLSGGYKGLAAECSQKGLIEYCISAHRIYSTKKANTLKKLCERKGIKYTGKLDAVEILARHQVDMAYNCFEEGRGTVVGAKKTTGIGTPKPGVAKGKGPVETTAPKPARVILKSTPAQPAEDSDSN</sequence>
<dbReference type="Proteomes" id="UP000265515">
    <property type="component" value="Unassembled WGS sequence"/>
</dbReference>
<dbReference type="Gene3D" id="4.10.60.10">
    <property type="entry name" value="Zinc finger, CCHC-type"/>
    <property type="match status" value="1"/>
</dbReference>
<dbReference type="GO" id="GO:0008270">
    <property type="term" value="F:zinc ion binding"/>
    <property type="evidence" value="ECO:0007669"/>
    <property type="project" value="UniProtKB-KW"/>
</dbReference>
<feature type="compositionally biased region" description="Basic residues" evidence="2">
    <location>
        <begin position="207"/>
        <end position="216"/>
    </location>
</feature>
<comment type="caution">
    <text evidence="4">The sequence shown here is derived from an EMBL/GenBank/DDBJ whole genome shotgun (WGS) entry which is preliminary data.</text>
</comment>
<dbReference type="InterPro" id="IPR036875">
    <property type="entry name" value="Znf_CCHC_sf"/>
</dbReference>